<dbReference type="AlphaFoldDB" id="A0A2L0EIL0"/>
<dbReference type="InterPro" id="IPR008930">
    <property type="entry name" value="Terpenoid_cyclase/PrenylTrfase"/>
</dbReference>
<dbReference type="PANTHER" id="PTHR31739:SF25">
    <property type="entry name" value="(E,E)-GERANYLLINALOOL SYNTHASE"/>
    <property type="match status" value="1"/>
</dbReference>
<sequence length="529" mass="58570">MTYEGTTNPDPAAHPSIASCAYDTAWVASLPDPDRPERPRFPAALEWVFEHQRPDGSWGGEIAYEHDRILSTLSALCAITRFKGDARTTRAVESGQRYIWQHAHALSREPVELVGFELLLPTLQSRAARAGVRLPSYLDIYAEQRRRKLAMIPSDLLYSPKVTIVHSLEFLGDEVDVDRLASVQWENGSVGSSPAATAFFLHKRESEAAVDYLRRCLELDGGAAVPVVHPCETYDLLWSAYHHFLGGARGPGLLPEATISALRAALDAGEGISASATFPLPDADDTAVAMLLLRSMGYDVKPDALSPFERDGHYASYPYERHASSGVNMHVLDTLKWMPSTQERDMKIGRILTFLADTRTHGTYWIDKWHISPYYATAHALAALADLPEPHSHVADELARTALDWVRQTQNADGSWGFYDRPTAEETAYGVLALRHARRLALPGDDWRLELAVDYLLSQQGAEHPPLWIEKCLYTPRNIVNAAIDAALQGASRRRVSEVRFLGTPDPLPRELAAGGGSARKRGPRGGRR</sequence>
<organism evidence="3 4">
    <name type="scientific">Sorangium cellulosum</name>
    <name type="common">Polyangium cellulosum</name>
    <dbReference type="NCBI Taxonomy" id="56"/>
    <lineage>
        <taxon>Bacteria</taxon>
        <taxon>Pseudomonadati</taxon>
        <taxon>Myxococcota</taxon>
        <taxon>Polyangia</taxon>
        <taxon>Polyangiales</taxon>
        <taxon>Polyangiaceae</taxon>
        <taxon>Sorangium</taxon>
    </lineage>
</organism>
<evidence type="ECO:0000313" key="4">
    <source>
        <dbReference type="Proteomes" id="UP000238348"/>
    </source>
</evidence>
<dbReference type="InterPro" id="IPR032696">
    <property type="entry name" value="SQ_cyclase_C"/>
</dbReference>
<feature type="domain" description="Squalene cyclase C-terminal" evidence="2">
    <location>
        <begin position="324"/>
        <end position="419"/>
    </location>
</feature>
<dbReference type="GO" id="GO:0000287">
    <property type="term" value="F:magnesium ion binding"/>
    <property type="evidence" value="ECO:0007669"/>
    <property type="project" value="TreeGrafter"/>
</dbReference>
<dbReference type="OrthoDB" id="9758578at2"/>
<dbReference type="SUPFAM" id="SSF48239">
    <property type="entry name" value="Terpenoid cyclases/Protein prenyltransferases"/>
    <property type="match status" value="1"/>
</dbReference>
<dbReference type="Proteomes" id="UP000238348">
    <property type="component" value="Chromosome"/>
</dbReference>
<gene>
    <name evidence="3" type="ORF">SOCE26_005120</name>
</gene>
<proteinExistence type="predicted"/>
<dbReference type="Gene3D" id="1.50.10.160">
    <property type="match status" value="1"/>
</dbReference>
<feature type="compositionally biased region" description="Basic residues" evidence="1">
    <location>
        <begin position="519"/>
        <end position="529"/>
    </location>
</feature>
<dbReference type="Gene3D" id="1.50.10.20">
    <property type="match status" value="1"/>
</dbReference>
<dbReference type="Pfam" id="PF13243">
    <property type="entry name" value="SQHop_cyclase_C"/>
    <property type="match status" value="1"/>
</dbReference>
<evidence type="ECO:0000256" key="1">
    <source>
        <dbReference type="SAM" id="MobiDB-lite"/>
    </source>
</evidence>
<dbReference type="RefSeq" id="WP_104977144.1">
    <property type="nucleotide sequence ID" value="NZ_CP012673.1"/>
</dbReference>
<dbReference type="GO" id="GO:0010333">
    <property type="term" value="F:terpene synthase activity"/>
    <property type="evidence" value="ECO:0007669"/>
    <property type="project" value="InterPro"/>
</dbReference>
<reference evidence="3 4" key="1">
    <citation type="submission" date="2015-09" db="EMBL/GenBank/DDBJ databases">
        <title>Sorangium comparison.</title>
        <authorList>
            <person name="Zaburannyi N."/>
            <person name="Bunk B."/>
            <person name="Overmann J."/>
            <person name="Mueller R."/>
        </authorList>
    </citation>
    <scope>NUCLEOTIDE SEQUENCE [LARGE SCALE GENOMIC DNA]</scope>
    <source>
        <strain evidence="3 4">So ce26</strain>
    </source>
</reference>
<dbReference type="PANTHER" id="PTHR31739">
    <property type="entry name" value="ENT-COPALYL DIPHOSPHATE SYNTHASE, CHLOROPLASTIC"/>
    <property type="match status" value="1"/>
</dbReference>
<dbReference type="InterPro" id="IPR050148">
    <property type="entry name" value="Terpene_synthase-like"/>
</dbReference>
<accession>A0A2L0EIL0</accession>
<evidence type="ECO:0000259" key="2">
    <source>
        <dbReference type="Pfam" id="PF13243"/>
    </source>
</evidence>
<feature type="region of interest" description="Disordered" evidence="1">
    <location>
        <begin position="504"/>
        <end position="529"/>
    </location>
</feature>
<dbReference type="EMBL" id="CP012673">
    <property type="protein sequence ID" value="AUX39130.1"/>
    <property type="molecule type" value="Genomic_DNA"/>
</dbReference>
<protein>
    <recommendedName>
        <fullName evidence="2">Squalene cyclase C-terminal domain-containing protein</fullName>
    </recommendedName>
</protein>
<evidence type="ECO:0000313" key="3">
    <source>
        <dbReference type="EMBL" id="AUX39130.1"/>
    </source>
</evidence>
<dbReference type="GO" id="GO:0016102">
    <property type="term" value="P:diterpenoid biosynthetic process"/>
    <property type="evidence" value="ECO:0007669"/>
    <property type="project" value="TreeGrafter"/>
</dbReference>
<name>A0A2L0EIL0_SORCE</name>